<dbReference type="Gene3D" id="3.10.490.10">
    <property type="entry name" value="Gamma-glutamyl cyclotransferase-like"/>
    <property type="match status" value="1"/>
</dbReference>
<name>A0A2J6QG64_9HELO</name>
<feature type="region of interest" description="Disordered" evidence="1">
    <location>
        <begin position="222"/>
        <end position="464"/>
    </location>
</feature>
<accession>A0A2J6QG64</accession>
<reference evidence="2 3" key="1">
    <citation type="submission" date="2016-05" db="EMBL/GenBank/DDBJ databases">
        <title>A degradative enzymes factory behind the ericoid mycorrhizal symbiosis.</title>
        <authorList>
            <consortium name="DOE Joint Genome Institute"/>
            <person name="Martino E."/>
            <person name="Morin E."/>
            <person name="Grelet G."/>
            <person name="Kuo A."/>
            <person name="Kohler A."/>
            <person name="Daghino S."/>
            <person name="Barry K."/>
            <person name="Choi C."/>
            <person name="Cichocki N."/>
            <person name="Clum A."/>
            <person name="Copeland A."/>
            <person name="Hainaut M."/>
            <person name="Haridas S."/>
            <person name="Labutti K."/>
            <person name="Lindquist E."/>
            <person name="Lipzen A."/>
            <person name="Khouja H.-R."/>
            <person name="Murat C."/>
            <person name="Ohm R."/>
            <person name="Olson A."/>
            <person name="Spatafora J."/>
            <person name="Veneault-Fourrey C."/>
            <person name="Henrissat B."/>
            <person name="Grigoriev I."/>
            <person name="Martin F."/>
            <person name="Perotto S."/>
        </authorList>
    </citation>
    <scope>NUCLEOTIDE SEQUENCE [LARGE SCALE GENOMIC DNA]</scope>
    <source>
        <strain evidence="2 3">UAMH 7357</strain>
    </source>
</reference>
<feature type="compositionally biased region" description="Polar residues" evidence="1">
    <location>
        <begin position="368"/>
        <end position="384"/>
    </location>
</feature>
<sequence length="464" mass="51151">MSMNQIRPFFNKCPLAKELEGKQPQYIFYYLYDYDKAVDFQALFPDALQVGVAWLPGWIWHINIKGEQNIRKILYTGDTSQNSLSAGTWGFVYKIPIEYDERLLLTYGADRLRMGQIVMVKNVLHQNNVIRVPVIMYWDPRNTRDGCKFNRYLKSGEDQRRKWDTAITGMKSYGIPTWYINCVENTIRGIEENYSTTGTESPDFSILYKKCDNSLYVNPQQLFYTPPTTTEPTAPIQIQGNRGRIQGQASIGRVEKAIPDSPKAPSKATSASHPRGQVAAGKAERAVAKPGSSSRPKSTSKPAPKSQGQVPIGRAEQAIPRKPTPIGRAEQAIARQSNPSKPQSVPKAQPPAAQPPTAQSIPKAQPPATESVQKAQPPTAQSVPKAQPPAAQSLPKSQAPTAQSLPKPQPPKPQLSRKRNGLGLNLSVKKRKPDSDDDGGQPAKKPMLKKPLPGPSNLRHGTPA</sequence>
<dbReference type="AlphaFoldDB" id="A0A2J6QG64"/>
<gene>
    <name evidence="2" type="ORF">NA56DRAFT_430014</name>
</gene>
<feature type="compositionally biased region" description="Low complexity" evidence="1">
    <location>
        <begin position="259"/>
        <end position="274"/>
    </location>
</feature>
<protein>
    <submittedName>
        <fullName evidence="2">Uncharacterized protein</fullName>
    </submittedName>
</protein>
<dbReference type="EMBL" id="KZ613470">
    <property type="protein sequence ID" value="PMD25274.1"/>
    <property type="molecule type" value="Genomic_DNA"/>
</dbReference>
<feature type="compositionally biased region" description="Polar residues" evidence="1">
    <location>
        <begin position="291"/>
        <end position="309"/>
    </location>
</feature>
<dbReference type="PRINTS" id="PR01217">
    <property type="entry name" value="PRICHEXTENSN"/>
</dbReference>
<keyword evidence="3" id="KW-1185">Reference proteome</keyword>
<dbReference type="OrthoDB" id="3552690at2759"/>
<evidence type="ECO:0000256" key="1">
    <source>
        <dbReference type="SAM" id="MobiDB-lite"/>
    </source>
</evidence>
<dbReference type="STRING" id="1745343.A0A2J6QG64"/>
<proteinExistence type="predicted"/>
<evidence type="ECO:0000313" key="3">
    <source>
        <dbReference type="Proteomes" id="UP000235672"/>
    </source>
</evidence>
<feature type="compositionally biased region" description="Low complexity" evidence="1">
    <location>
        <begin position="442"/>
        <end position="451"/>
    </location>
</feature>
<dbReference type="Proteomes" id="UP000235672">
    <property type="component" value="Unassembled WGS sequence"/>
</dbReference>
<evidence type="ECO:0000313" key="2">
    <source>
        <dbReference type="EMBL" id="PMD25274.1"/>
    </source>
</evidence>
<feature type="compositionally biased region" description="Low complexity" evidence="1">
    <location>
        <begin position="225"/>
        <end position="248"/>
    </location>
</feature>
<organism evidence="2 3">
    <name type="scientific">Hyaloscypha hepaticicola</name>
    <dbReference type="NCBI Taxonomy" id="2082293"/>
    <lineage>
        <taxon>Eukaryota</taxon>
        <taxon>Fungi</taxon>
        <taxon>Dikarya</taxon>
        <taxon>Ascomycota</taxon>
        <taxon>Pezizomycotina</taxon>
        <taxon>Leotiomycetes</taxon>
        <taxon>Helotiales</taxon>
        <taxon>Hyaloscyphaceae</taxon>
        <taxon>Hyaloscypha</taxon>
    </lineage>
</organism>